<protein>
    <submittedName>
        <fullName evidence="1">Uncharacterized protein</fullName>
    </submittedName>
</protein>
<dbReference type="RefSeq" id="WP_166125529.1">
    <property type="nucleotide sequence ID" value="NZ_JAANOQ010000002.1"/>
</dbReference>
<gene>
    <name evidence="1" type="ORF">H8R27_12875</name>
</gene>
<evidence type="ECO:0000313" key="1">
    <source>
        <dbReference type="EMBL" id="MBC5835782.1"/>
    </source>
</evidence>
<name>A0ABR7J1J4_9FLAO</name>
<organism evidence="1 2">
    <name type="scientific">Flavobacterium bernardetii</name>
    <dbReference type="NCBI Taxonomy" id="2813823"/>
    <lineage>
        <taxon>Bacteria</taxon>
        <taxon>Pseudomonadati</taxon>
        <taxon>Bacteroidota</taxon>
        <taxon>Flavobacteriia</taxon>
        <taxon>Flavobacteriales</taxon>
        <taxon>Flavobacteriaceae</taxon>
        <taxon>Flavobacterium</taxon>
    </lineage>
</organism>
<dbReference type="Proteomes" id="UP000605990">
    <property type="component" value="Unassembled WGS sequence"/>
</dbReference>
<reference evidence="1 2" key="1">
    <citation type="submission" date="2020-08" db="EMBL/GenBank/DDBJ databases">
        <title>Description of novel Flavobacterium F-408 isolate.</title>
        <authorList>
            <person name="Saticioglu I.B."/>
            <person name="Duman M."/>
            <person name="Altun S."/>
        </authorList>
    </citation>
    <scope>NUCLEOTIDE SEQUENCE [LARGE SCALE GENOMIC DNA]</scope>
    <source>
        <strain evidence="1 2">F-408</strain>
    </source>
</reference>
<evidence type="ECO:0000313" key="2">
    <source>
        <dbReference type="Proteomes" id="UP000605990"/>
    </source>
</evidence>
<sequence>MINKSTTNNGIKNNVYTPNEVKQGLKNIPAQYILKVQEVLEEKIKEGLIEKNFSKTYIAEVRKGIKFNVDIMNALVQVGLANLAQKKQFGFNNKKTPSAL</sequence>
<dbReference type="EMBL" id="JACRUN010000008">
    <property type="protein sequence ID" value="MBC5835782.1"/>
    <property type="molecule type" value="Genomic_DNA"/>
</dbReference>
<accession>A0ABR7J1J4</accession>
<keyword evidence="2" id="KW-1185">Reference proteome</keyword>
<proteinExistence type="predicted"/>
<comment type="caution">
    <text evidence="1">The sequence shown here is derived from an EMBL/GenBank/DDBJ whole genome shotgun (WGS) entry which is preliminary data.</text>
</comment>